<dbReference type="Pfam" id="PF05960">
    <property type="entry name" value="DUF885"/>
    <property type="match status" value="1"/>
</dbReference>
<dbReference type="AlphaFoldDB" id="A0A7K1KPL8"/>
<protein>
    <submittedName>
        <fullName evidence="1">DUF885 family protein</fullName>
    </submittedName>
</protein>
<name>A0A7K1KPL8_9BACT</name>
<dbReference type="EMBL" id="WODC01000006">
    <property type="protein sequence ID" value="MUM77930.1"/>
    <property type="molecule type" value="Genomic_DNA"/>
</dbReference>
<dbReference type="RefSeq" id="WP_155934559.1">
    <property type="nucleotide sequence ID" value="NZ_WODC01000006.1"/>
</dbReference>
<keyword evidence="2" id="KW-1185">Reference proteome</keyword>
<accession>A0A7K1KPL8</accession>
<gene>
    <name evidence="1" type="ORF">GKC30_09820</name>
</gene>
<proteinExistence type="predicted"/>
<reference evidence="1 2" key="1">
    <citation type="submission" date="2019-11" db="EMBL/GenBank/DDBJ databases">
        <title>Pseudodesulfovibrio alkaliphilus, sp. nov., an alkaliphilic sulfate-reducing bacteria from mud volcano of Taman peninsula, Russia.</title>
        <authorList>
            <person name="Frolova A."/>
            <person name="Merkel A.Y."/>
            <person name="Slobodkin A.I."/>
        </authorList>
    </citation>
    <scope>NUCLEOTIDE SEQUENCE [LARGE SCALE GENOMIC DNA]</scope>
    <source>
        <strain evidence="1 2">F-1</strain>
    </source>
</reference>
<evidence type="ECO:0000313" key="2">
    <source>
        <dbReference type="Proteomes" id="UP000461162"/>
    </source>
</evidence>
<evidence type="ECO:0000313" key="1">
    <source>
        <dbReference type="EMBL" id="MUM77930.1"/>
    </source>
</evidence>
<dbReference type="InterPro" id="IPR010281">
    <property type="entry name" value="DUF885"/>
</dbReference>
<sequence>MKIKSADAFFSYLGKHFPVMCASGAFPLMPPVAAAADWLDRLDDLSRRGIAKHVLKLKEFRRDFETGAAKAGTAERGVLLALARSAACAVTELDRVRSWAKTPEIFLQVAFTGLEQAVDLPSKSPAVRQKRFLKRLKAIPGLLALAPDAIETVAHADRARSQTMIRDCARYVTGLNENDLGRVGKAARLLEDCLHALRDFDRFVASRPEPIDADGPSFALMAEGLLDTDLPPEALYTLAEAEFSRRMEALCTLAAGLGTDWRKALADHNGPVDAAQEPMDTVIREIHRLRTFFLDTALPGVFRDSGLRVDPQPTHLASTLGPIHYDPALGAWPDEPSRCYVSPAMFAGRGFRDNPAKLARMRREFMFMAARQTYPGRHLLNSGRRTLNGSPLSQITNPLFMAGWFAFAEDMLEELGYISSPLDRLVLHHRGLRRAGLAMIDAGLATGSLDQDRCMTILADSGLSREEALEHVLAIRMAPTSRIMPVLGLHELTALRKRCGLDLGAFCKAIFAQGQLPFPALAERLKP</sequence>
<comment type="caution">
    <text evidence="1">The sequence shown here is derived from an EMBL/GenBank/DDBJ whole genome shotgun (WGS) entry which is preliminary data.</text>
</comment>
<dbReference type="Proteomes" id="UP000461162">
    <property type="component" value="Unassembled WGS sequence"/>
</dbReference>
<organism evidence="1 2">
    <name type="scientific">Pseudodesulfovibrio alkaliphilus</name>
    <dbReference type="NCBI Taxonomy" id="2661613"/>
    <lineage>
        <taxon>Bacteria</taxon>
        <taxon>Pseudomonadati</taxon>
        <taxon>Thermodesulfobacteriota</taxon>
        <taxon>Desulfovibrionia</taxon>
        <taxon>Desulfovibrionales</taxon>
        <taxon>Desulfovibrionaceae</taxon>
    </lineage>
</organism>